<comment type="caution">
    <text evidence="5">The sequence shown here is derived from an EMBL/GenBank/DDBJ whole genome shotgun (WGS) entry which is preliminary data.</text>
</comment>
<evidence type="ECO:0000313" key="6">
    <source>
        <dbReference type="Proteomes" id="UP000824469"/>
    </source>
</evidence>
<dbReference type="InterPro" id="IPR001199">
    <property type="entry name" value="Cyt_B5-like_heme/steroid-bd"/>
</dbReference>
<dbReference type="OMA" id="PGGSYCM"/>
<accession>A0AA38CRM6</accession>
<feature type="domain" description="Cytochrome b5 heme-binding" evidence="4">
    <location>
        <begin position="12"/>
        <end position="108"/>
    </location>
</feature>
<dbReference type="GO" id="GO:0016020">
    <property type="term" value="C:membrane"/>
    <property type="evidence" value="ECO:0007669"/>
    <property type="project" value="TreeGrafter"/>
</dbReference>
<dbReference type="PANTHER" id="PTHR10281">
    <property type="entry name" value="MEMBRANE-ASSOCIATED PROGESTERONE RECEPTOR COMPONENT-RELATED"/>
    <property type="match status" value="1"/>
</dbReference>
<keyword evidence="6" id="KW-1185">Reference proteome</keyword>
<keyword evidence="1" id="KW-0754">Steroid-binding</keyword>
<gene>
    <name evidence="5" type="ORF">KI387_009025</name>
</gene>
<dbReference type="AlphaFoldDB" id="A0AA38CRM6"/>
<dbReference type="PANTHER" id="PTHR10281:SF76">
    <property type="entry name" value="CALCUTTA CUP-RELATED"/>
    <property type="match status" value="1"/>
</dbReference>
<feature type="non-terminal residue" evidence="5">
    <location>
        <position position="1"/>
    </location>
</feature>
<dbReference type="GO" id="GO:0005496">
    <property type="term" value="F:steroid binding"/>
    <property type="evidence" value="ECO:0007669"/>
    <property type="project" value="UniProtKB-KW"/>
</dbReference>
<name>A0AA38CRM6_TAXCH</name>
<dbReference type="FunFam" id="3.10.120.10:FF:000003">
    <property type="entry name" value="membrane-associated progesterone receptor component 1"/>
    <property type="match status" value="1"/>
</dbReference>
<sequence length="108" mass="11805">GQLIDLRMAKEFTAQELRQHDGSDSSKPIYVAVKGRVFDVSNGSNFYGPGGSYAMFAGRDASRALAKMSKSEEDICASLDGLTEKEIGVLEDWEKKFEAKYPVVGHVA</sequence>
<organism evidence="5 6">
    <name type="scientific">Taxus chinensis</name>
    <name type="common">Chinese yew</name>
    <name type="synonym">Taxus wallichiana var. chinensis</name>
    <dbReference type="NCBI Taxonomy" id="29808"/>
    <lineage>
        <taxon>Eukaryota</taxon>
        <taxon>Viridiplantae</taxon>
        <taxon>Streptophyta</taxon>
        <taxon>Embryophyta</taxon>
        <taxon>Tracheophyta</taxon>
        <taxon>Spermatophyta</taxon>
        <taxon>Pinopsida</taxon>
        <taxon>Pinidae</taxon>
        <taxon>Conifers II</taxon>
        <taxon>Cupressales</taxon>
        <taxon>Taxaceae</taxon>
        <taxon>Taxus</taxon>
    </lineage>
</organism>
<evidence type="ECO:0000256" key="2">
    <source>
        <dbReference type="ARBA" id="ARBA00023121"/>
    </source>
</evidence>
<dbReference type="SMART" id="SM01117">
    <property type="entry name" value="Cyt-b5"/>
    <property type="match status" value="1"/>
</dbReference>
<dbReference type="SUPFAM" id="SSF55856">
    <property type="entry name" value="Cytochrome b5-like heme/steroid binding domain"/>
    <property type="match status" value="1"/>
</dbReference>
<protein>
    <recommendedName>
        <fullName evidence="4">Cytochrome b5 heme-binding domain-containing protein</fullName>
    </recommendedName>
</protein>
<dbReference type="Pfam" id="PF00173">
    <property type="entry name" value="Cyt-b5"/>
    <property type="match status" value="1"/>
</dbReference>
<dbReference type="InterPro" id="IPR050577">
    <property type="entry name" value="MAPR/NEUFC/NENF-like"/>
</dbReference>
<reference evidence="5 6" key="1">
    <citation type="journal article" date="2021" name="Nat. Plants">
        <title>The Taxus genome provides insights into paclitaxel biosynthesis.</title>
        <authorList>
            <person name="Xiong X."/>
            <person name="Gou J."/>
            <person name="Liao Q."/>
            <person name="Li Y."/>
            <person name="Zhou Q."/>
            <person name="Bi G."/>
            <person name="Li C."/>
            <person name="Du R."/>
            <person name="Wang X."/>
            <person name="Sun T."/>
            <person name="Guo L."/>
            <person name="Liang H."/>
            <person name="Lu P."/>
            <person name="Wu Y."/>
            <person name="Zhang Z."/>
            <person name="Ro D.K."/>
            <person name="Shang Y."/>
            <person name="Huang S."/>
            <person name="Yan J."/>
        </authorList>
    </citation>
    <scope>NUCLEOTIDE SEQUENCE [LARGE SCALE GENOMIC DNA]</scope>
    <source>
        <strain evidence="5">Ta-2019</strain>
    </source>
</reference>
<proteinExistence type="inferred from homology"/>
<dbReference type="InterPro" id="IPR036400">
    <property type="entry name" value="Cyt_B5-like_heme/steroid_sf"/>
</dbReference>
<keyword evidence="2" id="KW-0446">Lipid-binding</keyword>
<evidence type="ECO:0000256" key="3">
    <source>
        <dbReference type="ARBA" id="ARBA00038357"/>
    </source>
</evidence>
<evidence type="ECO:0000313" key="5">
    <source>
        <dbReference type="EMBL" id="KAH9304621.1"/>
    </source>
</evidence>
<dbReference type="EMBL" id="JAHRHJ020000008">
    <property type="protein sequence ID" value="KAH9304621.1"/>
    <property type="molecule type" value="Genomic_DNA"/>
</dbReference>
<comment type="similarity">
    <text evidence="3">Belongs to the cytochrome b5 family. MAPR subfamily.</text>
</comment>
<dbReference type="Gene3D" id="3.10.120.10">
    <property type="entry name" value="Cytochrome b5-like heme/steroid binding domain"/>
    <property type="match status" value="1"/>
</dbReference>
<evidence type="ECO:0000259" key="4">
    <source>
        <dbReference type="SMART" id="SM01117"/>
    </source>
</evidence>
<dbReference type="GO" id="GO:0012505">
    <property type="term" value="C:endomembrane system"/>
    <property type="evidence" value="ECO:0007669"/>
    <property type="project" value="TreeGrafter"/>
</dbReference>
<dbReference type="Proteomes" id="UP000824469">
    <property type="component" value="Unassembled WGS sequence"/>
</dbReference>
<evidence type="ECO:0000256" key="1">
    <source>
        <dbReference type="ARBA" id="ARBA00022665"/>
    </source>
</evidence>